<sequence length="402" mass="44264">MGFFKNIFRSRTLANGTTPLLVFSGGKIQTETAVDVNKVFKNSDVFAVIERISSDIASCSFNAQQYQTLLDNPFKLMNPYSGWQAILIQLLLNGNAYVVLHRNNQHLITQLEPVPSDDVELTLTDNAADIIYKVHYTDERPDKEYPSADMLHFKLVTPGMDVNQYTGVSPLISLVPELGIQDNSKKLTLTSLIHAIAPTNIYTTPNALTDPNAKETIREAFEKANTGDNAGRLLVMDAGAKLETIDVTPNVAKLLDNATFAQTQIAKAFGIPDSYLNGQGDQQSSIEMIRSLYQNALTMYIRPIESELSFKLGSPVKLDVTSAIDVDHQQELTNIQNLAKAGLMTPRQAFGLMLAHDIMPGLDVQPEDLTELKQKNQAKPQSTTKEGGETEDDSSNNSQADE</sequence>
<feature type="compositionally biased region" description="Polar residues" evidence="1">
    <location>
        <begin position="375"/>
        <end position="385"/>
    </location>
</feature>
<evidence type="ECO:0000256" key="1">
    <source>
        <dbReference type="SAM" id="MobiDB-lite"/>
    </source>
</evidence>
<gene>
    <name evidence="2" type="ORF">KSL82_06300</name>
</gene>
<dbReference type="EMBL" id="JAHPJJ010000013">
    <property type="protein sequence ID" value="MBU9695506.1"/>
    <property type="molecule type" value="Genomic_DNA"/>
</dbReference>
<dbReference type="Proteomes" id="UP001196248">
    <property type="component" value="Unassembled WGS sequence"/>
</dbReference>
<accession>A0ABS6IWZ2</accession>
<proteinExistence type="predicted"/>
<feature type="compositionally biased region" description="Acidic residues" evidence="1">
    <location>
        <begin position="389"/>
        <end position="402"/>
    </location>
</feature>
<name>A0ABS6IWZ2_9LACO</name>
<dbReference type="RefSeq" id="WP_216972317.1">
    <property type="nucleotide sequence ID" value="NZ_JAHPJJ010000013.1"/>
</dbReference>
<dbReference type="Pfam" id="PF04860">
    <property type="entry name" value="Phage_portal"/>
    <property type="match status" value="1"/>
</dbReference>
<protein>
    <submittedName>
        <fullName evidence="2">Phage portal protein</fullName>
    </submittedName>
</protein>
<keyword evidence="3" id="KW-1185">Reference proteome</keyword>
<comment type="caution">
    <text evidence="2">The sequence shown here is derived from an EMBL/GenBank/DDBJ whole genome shotgun (WGS) entry which is preliminary data.</text>
</comment>
<feature type="region of interest" description="Disordered" evidence="1">
    <location>
        <begin position="366"/>
        <end position="402"/>
    </location>
</feature>
<dbReference type="NCBIfam" id="TIGR01537">
    <property type="entry name" value="portal_HK97"/>
    <property type="match status" value="1"/>
</dbReference>
<reference evidence="2 3" key="1">
    <citation type="submission" date="2021-06" db="EMBL/GenBank/DDBJ databases">
        <title>Limosilactobacillus angelus sp. nov., isolated from the human vagina.</title>
        <authorList>
            <person name="Chen Y.-S."/>
        </authorList>
    </citation>
    <scope>NUCLEOTIDE SEQUENCE [LARGE SCALE GENOMIC DNA]</scope>
    <source>
        <strain evidence="2 3">P5L02</strain>
    </source>
</reference>
<evidence type="ECO:0000313" key="3">
    <source>
        <dbReference type="Proteomes" id="UP001196248"/>
    </source>
</evidence>
<dbReference type="InterPro" id="IPR006944">
    <property type="entry name" value="Phage/GTA_portal"/>
</dbReference>
<dbReference type="InterPro" id="IPR006427">
    <property type="entry name" value="Portal_HK97"/>
</dbReference>
<evidence type="ECO:0000313" key="2">
    <source>
        <dbReference type="EMBL" id="MBU9695506.1"/>
    </source>
</evidence>
<organism evidence="2 3">
    <name type="scientific">Limosilactobacillus portuensis</name>
    <dbReference type="NCBI Taxonomy" id="2742601"/>
    <lineage>
        <taxon>Bacteria</taxon>
        <taxon>Bacillati</taxon>
        <taxon>Bacillota</taxon>
        <taxon>Bacilli</taxon>
        <taxon>Lactobacillales</taxon>
        <taxon>Lactobacillaceae</taxon>
        <taxon>Limosilactobacillus</taxon>
    </lineage>
</organism>